<protein>
    <submittedName>
        <fullName evidence="5">Cell division cycle protein 20-like B isoform X2</fullName>
    </submittedName>
</protein>
<dbReference type="PROSITE" id="PS50082">
    <property type="entry name" value="WD_REPEATS_2"/>
    <property type="match status" value="2"/>
</dbReference>
<accession>A0AAV6QCY1</accession>
<dbReference type="PROSITE" id="PS50294">
    <property type="entry name" value="WD_REPEATS_REGION"/>
    <property type="match status" value="1"/>
</dbReference>
<gene>
    <name evidence="5" type="ORF">JOB18_010927</name>
</gene>
<dbReference type="PANTHER" id="PTHR19918:SF4">
    <property type="entry name" value="CELL DIVISION CYCLE PROTEIN 20 HOMOLOG B"/>
    <property type="match status" value="1"/>
</dbReference>
<dbReference type="EMBL" id="JAGKHQ010000017">
    <property type="protein sequence ID" value="KAG7489386.1"/>
    <property type="molecule type" value="Genomic_DNA"/>
</dbReference>
<evidence type="ECO:0000256" key="3">
    <source>
        <dbReference type="PROSITE-ProRule" id="PRU00221"/>
    </source>
</evidence>
<evidence type="ECO:0000259" key="4">
    <source>
        <dbReference type="PROSITE" id="PS50041"/>
    </source>
</evidence>
<feature type="repeat" description="WD" evidence="3">
    <location>
        <begin position="247"/>
        <end position="288"/>
    </location>
</feature>
<dbReference type="GO" id="GO:1990757">
    <property type="term" value="F:ubiquitin ligase activator activity"/>
    <property type="evidence" value="ECO:0007669"/>
    <property type="project" value="TreeGrafter"/>
</dbReference>
<dbReference type="InterPro" id="IPR001680">
    <property type="entry name" value="WD40_rpt"/>
</dbReference>
<dbReference type="InterPro" id="IPR001304">
    <property type="entry name" value="C-type_lectin-like"/>
</dbReference>
<dbReference type="Proteomes" id="UP000693946">
    <property type="component" value="Linkage Group LG5"/>
</dbReference>
<keyword evidence="6" id="KW-1185">Reference proteome</keyword>
<dbReference type="CDD" id="cd00063">
    <property type="entry name" value="FN3"/>
    <property type="match status" value="1"/>
</dbReference>
<feature type="repeat" description="WD" evidence="3">
    <location>
        <begin position="329"/>
        <end position="361"/>
    </location>
</feature>
<dbReference type="GO" id="GO:0005680">
    <property type="term" value="C:anaphase-promoting complex"/>
    <property type="evidence" value="ECO:0007669"/>
    <property type="project" value="TreeGrafter"/>
</dbReference>
<dbReference type="AlphaFoldDB" id="A0AAV6QCY1"/>
<dbReference type="InterPro" id="IPR003961">
    <property type="entry name" value="FN3_dom"/>
</dbReference>
<keyword evidence="1 3" id="KW-0853">WD repeat</keyword>
<keyword evidence="5" id="KW-0131">Cell cycle</keyword>
<dbReference type="Pfam" id="PF00059">
    <property type="entry name" value="Lectin_C"/>
    <property type="match status" value="1"/>
</dbReference>
<keyword evidence="5" id="KW-0132">Cell division</keyword>
<evidence type="ECO:0000313" key="5">
    <source>
        <dbReference type="EMBL" id="KAG7489386.1"/>
    </source>
</evidence>
<evidence type="ECO:0000256" key="1">
    <source>
        <dbReference type="ARBA" id="ARBA00022574"/>
    </source>
</evidence>
<dbReference type="PANTHER" id="PTHR19918">
    <property type="entry name" value="CELL DIVISION CYCLE 20 CDC20 FIZZY -RELATED"/>
    <property type="match status" value="1"/>
</dbReference>
<feature type="domain" description="C-type lectin" evidence="4">
    <location>
        <begin position="564"/>
        <end position="672"/>
    </location>
</feature>
<dbReference type="PROSITE" id="PS50041">
    <property type="entry name" value="C_TYPE_LECTIN_2"/>
    <property type="match status" value="1"/>
</dbReference>
<proteinExistence type="predicted"/>
<dbReference type="GO" id="GO:0010997">
    <property type="term" value="F:anaphase-promoting complex binding"/>
    <property type="evidence" value="ECO:0007669"/>
    <property type="project" value="InterPro"/>
</dbReference>
<name>A0AAV6QCY1_SOLSE</name>
<dbReference type="InterPro" id="IPR056150">
    <property type="entry name" value="WD40_CDC20-Fz"/>
</dbReference>
<organism evidence="5 6">
    <name type="scientific">Solea senegalensis</name>
    <name type="common">Senegalese sole</name>
    <dbReference type="NCBI Taxonomy" id="28829"/>
    <lineage>
        <taxon>Eukaryota</taxon>
        <taxon>Metazoa</taxon>
        <taxon>Chordata</taxon>
        <taxon>Craniata</taxon>
        <taxon>Vertebrata</taxon>
        <taxon>Euteleostomi</taxon>
        <taxon>Actinopterygii</taxon>
        <taxon>Neopterygii</taxon>
        <taxon>Teleostei</taxon>
        <taxon>Neoteleostei</taxon>
        <taxon>Acanthomorphata</taxon>
        <taxon>Carangaria</taxon>
        <taxon>Pleuronectiformes</taxon>
        <taxon>Pleuronectoidei</taxon>
        <taxon>Soleidae</taxon>
        <taxon>Solea</taxon>
    </lineage>
</organism>
<sequence length="845" mass="94880">MKVRLKLTAAETHDWDNMRDMSRDCVGKRKQWLFKQGIHQGPYKRFKRRLIYCSRDSPVVSPPVASGRRRESGFDLDTVCQRLELDELDSPPRSRGAAEQMGLRRDCLTETAVDGCGAVPTPSHGTISVPMPINSCDVICARGRPATGNAPEQGWTWRAADEGDANAQQEGSDEGKPGPVPFTVLDKVQGESMVKLAAPSLLNDFYTNVLDCSCDGLVALALGSSVYLWNSETQALMGSLCLNPQPGRLHRQSISSLCWSRDGRALCFGTKSGEIQLWDVEKKQTTRSLPSHFSAIGALSWKQHLLSSGSVLGRIHHLDPRAPAPLVGAAVQTEGICSLQWSPGDDWLASGSTDGLLHIWDSDIAGHTRSKQPVKTMKQPSAVKSMGWCPWQGKMIATGGGWKDGELRIWDTQSGTCVTSANTNSQICSLRWAEKKQFLVTGHGRPHHQIIRWTWEFPSLNPVQQLTGHSHRVLHLALNPDDTQEHREFLADRGERGETLQRTFIIIRFEEILLDGKGRRRYNTPPRSRDRFYCMFTCETQILQRLAVLVVCHGIAVGQITSHYFIVQRPMSWSEAREFCLRHYVDLAVLGTEQQYFTLLNATLANRVSLWLGLQRKTIFSSWTWVNGEELKYQHWYRWNYEGHCASLESMMERNEKMLARYCDESHMFVCQGPVSPQPVMADSVGVDQINLSWNVSAYMQMTSHNYSVTMCSSTCKTHIYPYAEGSASMNINISNLTSATEYLIKTAAFVVRPENNTGENTILQSKTTVLQVKTADCCAHNVITIILKWLKLIYVAIPFWTLYCILKKGGDADNDFESSHEVSSVKLSEDTVINLDQEKTRRIG</sequence>
<evidence type="ECO:0000313" key="6">
    <source>
        <dbReference type="Proteomes" id="UP000693946"/>
    </source>
</evidence>
<dbReference type="CDD" id="cd00037">
    <property type="entry name" value="CLECT"/>
    <property type="match status" value="1"/>
</dbReference>
<dbReference type="Pfam" id="PF24807">
    <property type="entry name" value="WD40_CDC20-Fz"/>
    <property type="match status" value="1"/>
</dbReference>
<keyword evidence="2" id="KW-0677">Repeat</keyword>
<dbReference type="SMART" id="SM00320">
    <property type="entry name" value="WD40"/>
    <property type="match status" value="4"/>
</dbReference>
<dbReference type="GO" id="GO:1905786">
    <property type="term" value="P:positive regulation of anaphase-promoting complex-dependent catabolic process"/>
    <property type="evidence" value="ECO:0007669"/>
    <property type="project" value="TreeGrafter"/>
</dbReference>
<dbReference type="GO" id="GO:0051301">
    <property type="term" value="P:cell division"/>
    <property type="evidence" value="ECO:0007669"/>
    <property type="project" value="UniProtKB-KW"/>
</dbReference>
<dbReference type="SMART" id="SM00034">
    <property type="entry name" value="CLECT"/>
    <property type="match status" value="1"/>
</dbReference>
<reference evidence="5 6" key="1">
    <citation type="journal article" date="2021" name="Sci. Rep.">
        <title>Chromosome anchoring in Senegalese sole (Solea senegalensis) reveals sex-associated markers and genome rearrangements in flatfish.</title>
        <authorList>
            <person name="Guerrero-Cozar I."/>
            <person name="Gomez-Garrido J."/>
            <person name="Berbel C."/>
            <person name="Martinez-Blanch J.F."/>
            <person name="Alioto T."/>
            <person name="Claros M.G."/>
            <person name="Gagnaire P.A."/>
            <person name="Manchado M."/>
        </authorList>
    </citation>
    <scope>NUCLEOTIDE SEQUENCE [LARGE SCALE GENOMIC DNA]</scope>
    <source>
        <strain evidence="5">Sse05_10M</strain>
    </source>
</reference>
<comment type="caution">
    <text evidence="5">The sequence shown here is derived from an EMBL/GenBank/DDBJ whole genome shotgun (WGS) entry which is preliminary data.</text>
</comment>
<dbReference type="GO" id="GO:0031145">
    <property type="term" value="P:anaphase-promoting complex-dependent catabolic process"/>
    <property type="evidence" value="ECO:0007669"/>
    <property type="project" value="TreeGrafter"/>
</dbReference>
<dbReference type="InterPro" id="IPR033010">
    <property type="entry name" value="Cdc20/Fizzy"/>
</dbReference>
<evidence type="ECO:0000256" key="2">
    <source>
        <dbReference type="ARBA" id="ARBA00022737"/>
    </source>
</evidence>